<dbReference type="WBParaSite" id="L893_g25823.t1">
    <property type="protein sequence ID" value="L893_g25823.t1"/>
    <property type="gene ID" value="L893_g25823"/>
</dbReference>
<reference evidence="2" key="1">
    <citation type="submission" date="2016-11" db="UniProtKB">
        <authorList>
            <consortium name="WormBaseParasite"/>
        </authorList>
    </citation>
    <scope>IDENTIFICATION</scope>
</reference>
<keyword evidence="1" id="KW-1185">Reference proteome</keyword>
<sequence length="132" mass="14519">MVTPSSLTWRVDPYLCANVRKGQTSALLRRQIVWRKLAASSSSSSNLIWWGFVAPPVPHQEPSSIIVNSSPTTSTTRLQPTNRTLSRPATLISSASSETALESQILVRPAVVSSWVALAVTNNTDENREMNW</sequence>
<accession>A0A1I7ZG14</accession>
<dbReference type="AlphaFoldDB" id="A0A1I7ZG14"/>
<evidence type="ECO:0000313" key="2">
    <source>
        <dbReference type="WBParaSite" id="L893_g25823.t1"/>
    </source>
</evidence>
<protein>
    <submittedName>
        <fullName evidence="2">Uncharacterized protein</fullName>
    </submittedName>
</protein>
<proteinExistence type="predicted"/>
<evidence type="ECO:0000313" key="1">
    <source>
        <dbReference type="Proteomes" id="UP000095287"/>
    </source>
</evidence>
<dbReference type="Proteomes" id="UP000095287">
    <property type="component" value="Unplaced"/>
</dbReference>
<name>A0A1I7ZG14_9BILA</name>
<organism evidence="1 2">
    <name type="scientific">Steinernema glaseri</name>
    <dbReference type="NCBI Taxonomy" id="37863"/>
    <lineage>
        <taxon>Eukaryota</taxon>
        <taxon>Metazoa</taxon>
        <taxon>Ecdysozoa</taxon>
        <taxon>Nematoda</taxon>
        <taxon>Chromadorea</taxon>
        <taxon>Rhabditida</taxon>
        <taxon>Tylenchina</taxon>
        <taxon>Panagrolaimomorpha</taxon>
        <taxon>Strongyloidoidea</taxon>
        <taxon>Steinernematidae</taxon>
        <taxon>Steinernema</taxon>
    </lineage>
</organism>